<comment type="function">
    <text evidence="2">Antitoxin component of a type II toxin-antitoxin (TA) system.</text>
</comment>
<name>A0A134A156_9FUSO</name>
<comment type="caution">
    <text evidence="3">The sequence shown here is derived from an EMBL/GenBank/DDBJ whole genome shotgun (WGS) entry which is preliminary data.</text>
</comment>
<comment type="similarity">
    <text evidence="1 2">Belongs to the phD/YefM antitoxin family.</text>
</comment>
<dbReference type="Gene3D" id="3.40.1620.10">
    <property type="entry name" value="YefM-like domain"/>
    <property type="match status" value="1"/>
</dbReference>
<dbReference type="EMBL" id="LSDD01000133">
    <property type="protein sequence ID" value="KXB61429.1"/>
    <property type="molecule type" value="Genomic_DNA"/>
</dbReference>
<evidence type="ECO:0000256" key="2">
    <source>
        <dbReference type="RuleBase" id="RU362080"/>
    </source>
</evidence>
<organism evidence="3 4">
    <name type="scientific">Leptotrichia wadei</name>
    <dbReference type="NCBI Taxonomy" id="157687"/>
    <lineage>
        <taxon>Bacteria</taxon>
        <taxon>Fusobacteriati</taxon>
        <taxon>Fusobacteriota</taxon>
        <taxon>Fusobacteriia</taxon>
        <taxon>Fusobacteriales</taxon>
        <taxon>Leptotrichiaceae</taxon>
        <taxon>Leptotrichia</taxon>
    </lineage>
</organism>
<proteinExistence type="inferred from homology"/>
<protein>
    <recommendedName>
        <fullName evidence="2">Antitoxin</fullName>
    </recommendedName>
</protein>
<reference evidence="4" key="1">
    <citation type="submission" date="2016-01" db="EMBL/GenBank/DDBJ databases">
        <authorList>
            <person name="Mitreva M."/>
            <person name="Pepin K.H."/>
            <person name="Mihindukulasuriya K.A."/>
            <person name="Fulton R."/>
            <person name="Fronick C."/>
            <person name="O'Laughlin M."/>
            <person name="Miner T."/>
            <person name="Herter B."/>
            <person name="Rosa B.A."/>
            <person name="Cordes M."/>
            <person name="Tomlinson C."/>
            <person name="Wollam A."/>
            <person name="Palsikar V.B."/>
            <person name="Mardis E.R."/>
            <person name="Wilson R.K."/>
        </authorList>
    </citation>
    <scope>NUCLEOTIDE SEQUENCE [LARGE SCALE GENOMIC DNA]</scope>
    <source>
        <strain evidence="4">KA00185</strain>
    </source>
</reference>
<evidence type="ECO:0000313" key="4">
    <source>
        <dbReference type="Proteomes" id="UP000070483"/>
    </source>
</evidence>
<evidence type="ECO:0000313" key="3">
    <source>
        <dbReference type="EMBL" id="KXB61429.1"/>
    </source>
</evidence>
<dbReference type="InterPro" id="IPR006442">
    <property type="entry name" value="Antitoxin_Phd/YefM"/>
</dbReference>
<dbReference type="AlphaFoldDB" id="A0A134A156"/>
<sequence length="85" mass="9700">MKGVIFVTNTNATNLRKNLFSYLESAIDYNDVINVNTKKGNAIIISEAEYNGLLETLYLLSDPNMKEKIETAKNATDDDYEVFEW</sequence>
<dbReference type="InterPro" id="IPR036165">
    <property type="entry name" value="YefM-like_sf"/>
</dbReference>
<dbReference type="STRING" id="157687.HMPREF3180_01799"/>
<keyword evidence="4" id="KW-1185">Reference proteome</keyword>
<accession>A0A134A156</accession>
<dbReference type="PATRIC" id="fig|157687.3.peg.1792"/>
<dbReference type="SUPFAM" id="SSF143120">
    <property type="entry name" value="YefM-like"/>
    <property type="match status" value="1"/>
</dbReference>
<evidence type="ECO:0000256" key="1">
    <source>
        <dbReference type="ARBA" id="ARBA00009981"/>
    </source>
</evidence>
<gene>
    <name evidence="3" type="ORF">HMPREF3180_01799</name>
</gene>
<dbReference type="Pfam" id="PF02604">
    <property type="entry name" value="PhdYeFM_antitox"/>
    <property type="match status" value="1"/>
</dbReference>
<dbReference type="Proteomes" id="UP000070483">
    <property type="component" value="Unassembled WGS sequence"/>
</dbReference>